<dbReference type="PROSITE" id="PS51935">
    <property type="entry name" value="NLPC_P60"/>
    <property type="match status" value="1"/>
</dbReference>
<gene>
    <name evidence="6" type="ordered locus">Ndas_5530</name>
</gene>
<comment type="similarity">
    <text evidence="1">Belongs to the peptidase C40 family.</text>
</comment>
<dbReference type="Gene3D" id="3.90.1720.10">
    <property type="entry name" value="endopeptidase domain like (from Nostoc punctiforme)"/>
    <property type="match status" value="1"/>
</dbReference>
<organism evidence="6 7">
    <name type="scientific">Nocardiopsis dassonvillei (strain ATCC 23218 / DSM 43111 / CIP 107115 / JCM 7437 / KCTC 9190 / NBRC 14626 / NCTC 10488 / NRRL B-5397 / IMRU 509)</name>
    <name type="common">Actinomadura dassonvillei</name>
    <dbReference type="NCBI Taxonomy" id="446468"/>
    <lineage>
        <taxon>Bacteria</taxon>
        <taxon>Bacillati</taxon>
        <taxon>Actinomycetota</taxon>
        <taxon>Actinomycetes</taxon>
        <taxon>Streptosporangiales</taxon>
        <taxon>Nocardiopsidaceae</taxon>
        <taxon>Nocardiopsis</taxon>
    </lineage>
</organism>
<proteinExistence type="inferred from homology"/>
<evidence type="ECO:0000256" key="2">
    <source>
        <dbReference type="ARBA" id="ARBA00022670"/>
    </source>
</evidence>
<evidence type="ECO:0000256" key="3">
    <source>
        <dbReference type="ARBA" id="ARBA00022801"/>
    </source>
</evidence>
<evidence type="ECO:0000313" key="7">
    <source>
        <dbReference type="Proteomes" id="UP000002219"/>
    </source>
</evidence>
<dbReference type="RefSeq" id="WP_013156516.1">
    <property type="nucleotide sequence ID" value="NC_014211.1"/>
</dbReference>
<dbReference type="Pfam" id="PF00877">
    <property type="entry name" value="NLPC_P60"/>
    <property type="match status" value="1"/>
</dbReference>
<dbReference type="InterPro" id="IPR038765">
    <property type="entry name" value="Papain-like_cys_pep_sf"/>
</dbReference>
<dbReference type="InterPro" id="IPR051202">
    <property type="entry name" value="Peptidase_C40"/>
</dbReference>
<evidence type="ECO:0000259" key="5">
    <source>
        <dbReference type="PROSITE" id="PS51935"/>
    </source>
</evidence>
<dbReference type="PANTHER" id="PTHR47053:SF1">
    <property type="entry name" value="MUREIN DD-ENDOPEPTIDASE MEPH-RELATED"/>
    <property type="match status" value="1"/>
</dbReference>
<dbReference type="GO" id="GO:0008234">
    <property type="term" value="F:cysteine-type peptidase activity"/>
    <property type="evidence" value="ECO:0007669"/>
    <property type="project" value="UniProtKB-KW"/>
</dbReference>
<sequence length="491" mass="51419">MSRVPSVRDAAARLRARVRGLLLPRRGRDGDRGAASGTARVGGGVTALAVMGGIAYASTMCGPVGGATASGFGGPESSAGVIQASASSSRETITISSHGEQGSSTKTVRVDVPENVLRAHRTAAEAYGLPWELLAAVGAIETQNGAYVSTDPNWHSGLNEGERNPYGAAGIVQFGVQDPRTGQVGGRLGSAGNAWGGKPKEPVADRRWHYDVGEMPANPRYFGIDGNGDGMVNVWDPWDNITSGAFRLAYYAQQARENGVASVCGSGRGDLDPIECTVYRHNPARWYVAQVLEVAEYYRGSGIAPTSPSLNIQTASFGGGRDCEEQGGGASRAAFLGDVSDRHRSAVQFARDQIGKPYVWAATGPDAYDCSGLVMAAWNSAGVAIPRTTFAQWQDGEPAATWDGAQVGVVADGVLDVGELQAGDLLYFHYSGQSPSHMGMYTGGGMMIHAPAPGKTITEVSIETEHYRTVFVGAIRIDPGSSGDEPESMMA</sequence>
<dbReference type="GeneID" id="91487747"/>
<dbReference type="EMBL" id="CP002041">
    <property type="protein sequence ID" value="ADH70909.1"/>
    <property type="molecule type" value="Genomic_DNA"/>
</dbReference>
<dbReference type="KEGG" id="nda:Ndas_5530"/>
<dbReference type="HOGENOM" id="CLU_555298_0_0_11"/>
<accession>D7B9Q1</accession>
<keyword evidence="3" id="KW-0378">Hydrolase</keyword>
<keyword evidence="7" id="KW-1185">Reference proteome</keyword>
<dbReference type="InterPro" id="IPR000064">
    <property type="entry name" value="NLP_P60_dom"/>
</dbReference>
<dbReference type="AlphaFoldDB" id="D7B9Q1"/>
<evidence type="ECO:0000256" key="4">
    <source>
        <dbReference type="ARBA" id="ARBA00022807"/>
    </source>
</evidence>
<evidence type="ECO:0000256" key="1">
    <source>
        <dbReference type="ARBA" id="ARBA00007074"/>
    </source>
</evidence>
<name>D7B9Q1_NOCDD</name>
<dbReference type="InterPro" id="IPR023346">
    <property type="entry name" value="Lysozyme-like_dom_sf"/>
</dbReference>
<dbReference type="GO" id="GO:0006508">
    <property type="term" value="P:proteolysis"/>
    <property type="evidence" value="ECO:0007669"/>
    <property type="project" value="UniProtKB-KW"/>
</dbReference>
<feature type="domain" description="NlpC/P60" evidence="5">
    <location>
        <begin position="340"/>
        <end position="478"/>
    </location>
</feature>
<dbReference type="SUPFAM" id="SSF54001">
    <property type="entry name" value="Cysteine proteinases"/>
    <property type="match status" value="1"/>
</dbReference>
<dbReference type="PANTHER" id="PTHR47053">
    <property type="entry name" value="MUREIN DD-ENDOPEPTIDASE MEPH-RELATED"/>
    <property type="match status" value="1"/>
</dbReference>
<geneLocation type="plasmid" evidence="7">
    <name>pNDAS01</name>
</geneLocation>
<evidence type="ECO:0000313" key="6">
    <source>
        <dbReference type="EMBL" id="ADH70909.1"/>
    </source>
</evidence>
<dbReference type="OrthoDB" id="5244330at2"/>
<dbReference type="Gene3D" id="1.10.530.10">
    <property type="match status" value="1"/>
</dbReference>
<dbReference type="eggNOG" id="COG0791">
    <property type="taxonomic scope" value="Bacteria"/>
</dbReference>
<reference evidence="6 7" key="1">
    <citation type="journal article" date="2010" name="Stand. Genomic Sci.">
        <title>Complete genome sequence of Nocardiopsis dassonvillei type strain (IMRU 509).</title>
        <authorList>
            <person name="Sun H."/>
            <person name="Lapidus A."/>
            <person name="Nolan M."/>
            <person name="Lucas S."/>
            <person name="Del Rio T.G."/>
            <person name="Tice H."/>
            <person name="Cheng J.F."/>
            <person name="Tapia R."/>
            <person name="Han C."/>
            <person name="Goodwin L."/>
            <person name="Pitluck S."/>
            <person name="Pagani I."/>
            <person name="Ivanova N."/>
            <person name="Mavromatis K."/>
            <person name="Mikhailova N."/>
            <person name="Pati A."/>
            <person name="Chen A."/>
            <person name="Palaniappan K."/>
            <person name="Land M."/>
            <person name="Hauser L."/>
            <person name="Chang Y.J."/>
            <person name="Jeffries C.D."/>
            <person name="Djao O.D."/>
            <person name="Rohde M."/>
            <person name="Sikorski J."/>
            <person name="Goker M."/>
            <person name="Woyke T."/>
            <person name="Bristow J."/>
            <person name="Eisen J.A."/>
            <person name="Markowitz V."/>
            <person name="Hugenholtz P."/>
            <person name="Kyrpides N.C."/>
            <person name="Klenk H.P."/>
        </authorList>
    </citation>
    <scope>NUCLEOTIDE SEQUENCE [LARGE SCALE GENOMIC DNA]</scope>
    <source>
        <strain evidence="7">ATCC 23218 / DSM 43111 / CIP 107115 / JCM 7437 / KCTC 9190 / NBRC 14626 / NCTC 10488 / NRRL B-5397 / IMRU 509</strain>
        <plasmid evidence="7">Chromosome 2</plasmid>
    </source>
</reference>
<dbReference type="Proteomes" id="UP000002219">
    <property type="component" value="Chromosome 2"/>
</dbReference>
<dbReference type="SUPFAM" id="SSF53955">
    <property type="entry name" value="Lysozyme-like"/>
    <property type="match status" value="2"/>
</dbReference>
<dbReference type="STRING" id="446468.Ndas_5530"/>
<keyword evidence="2" id="KW-0645">Protease</keyword>
<protein>
    <submittedName>
        <fullName evidence="6">NLP/P60 protein</fullName>
    </submittedName>
</protein>
<keyword evidence="4" id="KW-0788">Thiol protease</keyword>